<sequence length="69" mass="8178">TDKIEIDDEEIDQIEEINEVDKTDKIIDNAKDEIKETRADEEFEYIDSNMYFTGDMYDVPLIDDIEEDP</sequence>
<dbReference type="EMBL" id="CAJVQA010037461">
    <property type="protein sequence ID" value="CAG8809901.1"/>
    <property type="molecule type" value="Genomic_DNA"/>
</dbReference>
<evidence type="ECO:0000313" key="2">
    <source>
        <dbReference type="Proteomes" id="UP000789759"/>
    </source>
</evidence>
<gene>
    <name evidence="1" type="ORF">CPELLU_LOCUS18523</name>
</gene>
<comment type="caution">
    <text evidence="1">The sequence shown here is derived from an EMBL/GenBank/DDBJ whole genome shotgun (WGS) entry which is preliminary data.</text>
</comment>
<dbReference type="AlphaFoldDB" id="A0A9N9K6L1"/>
<accession>A0A9N9K6L1</accession>
<evidence type="ECO:0000313" key="1">
    <source>
        <dbReference type="EMBL" id="CAG8809901.1"/>
    </source>
</evidence>
<dbReference type="Proteomes" id="UP000789759">
    <property type="component" value="Unassembled WGS sequence"/>
</dbReference>
<keyword evidence="2" id="KW-1185">Reference proteome</keyword>
<name>A0A9N9K6L1_9GLOM</name>
<feature type="non-terminal residue" evidence="1">
    <location>
        <position position="69"/>
    </location>
</feature>
<reference evidence="1" key="1">
    <citation type="submission" date="2021-06" db="EMBL/GenBank/DDBJ databases">
        <authorList>
            <person name="Kallberg Y."/>
            <person name="Tangrot J."/>
            <person name="Rosling A."/>
        </authorList>
    </citation>
    <scope>NUCLEOTIDE SEQUENCE</scope>
    <source>
        <strain evidence="1">FL966</strain>
    </source>
</reference>
<proteinExistence type="predicted"/>
<protein>
    <submittedName>
        <fullName evidence="1">24100_t:CDS:1</fullName>
    </submittedName>
</protein>
<organism evidence="1 2">
    <name type="scientific">Cetraspora pellucida</name>
    <dbReference type="NCBI Taxonomy" id="1433469"/>
    <lineage>
        <taxon>Eukaryota</taxon>
        <taxon>Fungi</taxon>
        <taxon>Fungi incertae sedis</taxon>
        <taxon>Mucoromycota</taxon>
        <taxon>Glomeromycotina</taxon>
        <taxon>Glomeromycetes</taxon>
        <taxon>Diversisporales</taxon>
        <taxon>Gigasporaceae</taxon>
        <taxon>Cetraspora</taxon>
    </lineage>
</organism>
<feature type="non-terminal residue" evidence="1">
    <location>
        <position position="1"/>
    </location>
</feature>